<evidence type="ECO:0000313" key="3">
    <source>
        <dbReference type="Proteomes" id="UP000230407"/>
    </source>
</evidence>
<dbReference type="Proteomes" id="UP000230407">
    <property type="component" value="Unassembled WGS sequence"/>
</dbReference>
<dbReference type="Pfam" id="PF16483">
    <property type="entry name" value="Glyco_hydro_64"/>
    <property type="match status" value="1"/>
</dbReference>
<organism evidence="2 3">
    <name type="scientific">Streptomyces carminius</name>
    <dbReference type="NCBI Taxonomy" id="2665496"/>
    <lineage>
        <taxon>Bacteria</taxon>
        <taxon>Bacillati</taxon>
        <taxon>Actinomycetota</taxon>
        <taxon>Actinomycetes</taxon>
        <taxon>Kitasatosporales</taxon>
        <taxon>Streptomycetaceae</taxon>
        <taxon>Streptomyces</taxon>
    </lineage>
</organism>
<feature type="domain" description="GH64" evidence="1">
    <location>
        <begin position="53"/>
        <end position="425"/>
    </location>
</feature>
<dbReference type="PROSITE" id="PS51318">
    <property type="entry name" value="TAT"/>
    <property type="match status" value="1"/>
</dbReference>
<dbReference type="InterPro" id="IPR037398">
    <property type="entry name" value="Glyco_hydro_64_fam"/>
</dbReference>
<name>A0A2M8LVW2_9ACTN</name>
<dbReference type="PROSITE" id="PS52006">
    <property type="entry name" value="GH64"/>
    <property type="match status" value="1"/>
</dbReference>
<protein>
    <recommendedName>
        <fullName evidence="1">GH64 domain-containing protein</fullName>
    </recommendedName>
</protein>
<keyword evidence="3" id="KW-1185">Reference proteome</keyword>
<reference evidence="2 3" key="1">
    <citation type="submission" date="2017-11" db="EMBL/GenBank/DDBJ databases">
        <title>Streptomyces carmine sp. nov., a novel actinomycete isolated from Sophora alopecuroides in Xinjiang, China.</title>
        <authorList>
            <person name="Wang Y."/>
            <person name="Luo X."/>
            <person name="Wan C."/>
            <person name="Zhang L."/>
        </authorList>
    </citation>
    <scope>NUCLEOTIDE SEQUENCE [LARGE SCALE GENOMIC DNA]</scope>
    <source>
        <strain evidence="2 3">TRM SA0054</strain>
    </source>
</reference>
<gene>
    <name evidence="2" type="ORF">CUT44_20135</name>
</gene>
<dbReference type="PANTHER" id="PTHR38165">
    <property type="match status" value="1"/>
</dbReference>
<dbReference type="Gene3D" id="3.30.920.50">
    <property type="entry name" value="Beta-1,3-glucanase, C-terminal domain"/>
    <property type="match status" value="1"/>
</dbReference>
<dbReference type="InterPro" id="IPR032477">
    <property type="entry name" value="Glyco_hydro_64"/>
</dbReference>
<dbReference type="EMBL" id="PGGW01000060">
    <property type="protein sequence ID" value="PJE96101.1"/>
    <property type="molecule type" value="Genomic_DNA"/>
</dbReference>
<dbReference type="InterPro" id="IPR037176">
    <property type="entry name" value="Osmotin/thaumatin-like_sf"/>
</dbReference>
<dbReference type="InterPro" id="IPR042517">
    <property type="entry name" value="Glyco_hydro_64_N_2"/>
</dbReference>
<accession>A0A2M8LVW2</accession>
<comment type="caution">
    <text evidence="2">The sequence shown here is derived from an EMBL/GenBank/DDBJ whole genome shotgun (WGS) entry which is preliminary data.</text>
</comment>
<dbReference type="Gene3D" id="2.60.110.10">
    <property type="entry name" value="Thaumatin"/>
    <property type="match status" value="1"/>
</dbReference>
<evidence type="ECO:0000259" key="1">
    <source>
        <dbReference type="PROSITE" id="PS52006"/>
    </source>
</evidence>
<dbReference type="AlphaFoldDB" id="A0A2M8LVW2"/>
<dbReference type="PANTHER" id="PTHR38165:SF1">
    <property type="entry name" value="GLUCANASE B"/>
    <property type="match status" value="1"/>
</dbReference>
<sequence>MPVHTYHVPQELPTVVSRRRFLGLSAAAVSAPVIGYAATSRGFASGGASPSAAATPTVRFVNSTGQSDTFAYVHANMPGGGQGFLNPSTGRLDPIPNPSDTMHDLSGFIAERRIPFGQEIPLNDHLSGGRIYFSLGESVSFFANPNAGGAAGAVVQPSAANPDDASYNISWDYCEFTYIPEGIWGNITCVDGVGLPIALTLTPGSAAEQHVGGIPEGGTAAMAERLKQAGGDWGKCALYDGDRLVRVSSPAKLPGLGTEVFAGHYGEYVDQVWQKYRAGGGEDLRIALGDVWPDTTVVGRTQGDKLVFEGITDGSPNTFDKPGTGPAPAEADIFGCDGTLHGINATQQGRIAAVLGAAFCRTTLLSNPSQPDATSADFYTNAPVYEYARLVHEMAADGRAYAFPYDDVTPTRESDKAGAVHTGGGGDWSLTVTVKRPA</sequence>
<dbReference type="InterPro" id="IPR006311">
    <property type="entry name" value="TAT_signal"/>
</dbReference>
<evidence type="ECO:0000313" key="2">
    <source>
        <dbReference type="EMBL" id="PJE96101.1"/>
    </source>
</evidence>
<proteinExistence type="predicted"/>